<gene>
    <name evidence="2" type="ORF">chiPu_0005671</name>
</gene>
<protein>
    <submittedName>
        <fullName evidence="2">Uncharacterized protein</fullName>
    </submittedName>
</protein>
<feature type="region of interest" description="Disordered" evidence="1">
    <location>
        <begin position="282"/>
        <end position="301"/>
    </location>
</feature>
<feature type="compositionally biased region" description="Polar residues" evidence="1">
    <location>
        <begin position="204"/>
        <end position="215"/>
    </location>
</feature>
<dbReference type="OMA" id="EHCEANC"/>
<keyword evidence="3" id="KW-1185">Reference proteome</keyword>
<comment type="caution">
    <text evidence="2">The sequence shown here is derived from an EMBL/GenBank/DDBJ whole genome shotgun (WGS) entry which is preliminary data.</text>
</comment>
<dbReference type="EMBL" id="BEZZ01000157">
    <property type="protein sequence ID" value="GCC27247.1"/>
    <property type="molecule type" value="Genomic_DNA"/>
</dbReference>
<accession>A0A401SA14</accession>
<feature type="region of interest" description="Disordered" evidence="1">
    <location>
        <begin position="197"/>
        <end position="217"/>
    </location>
</feature>
<sequence>MIKHRSSREHMGKELPNEKSSESKLQNVSSKLSILNLDQTKDGLSVVSVKHSTTSHMDIHGDTSLTIGPNVQQFESMSPKSYQEAKDKWKELPPKKPLKLAPLVLPEDIKKAQLEKLKYIQIEGKRAAEKLATTGEISTEHQPRKERNHKQLESLEKIKLAEKTILENQKSPMHLLQEVPFLPAKITNSIAHRKFKESALPSKPSVSKTSISAKSAVTPDAQRYIPEENLVPSLHPVKGRIKLRHGKDYDNGTHDKSKPLKPLRLTFSNGYINEEHNIVSQQTTDEHCKASNLLSNAARRK</sequence>
<proteinExistence type="predicted"/>
<name>A0A401SA14_CHIPU</name>
<dbReference type="Proteomes" id="UP000287033">
    <property type="component" value="Unassembled WGS sequence"/>
</dbReference>
<feature type="compositionally biased region" description="Basic and acidic residues" evidence="1">
    <location>
        <begin position="246"/>
        <end position="258"/>
    </location>
</feature>
<evidence type="ECO:0000313" key="3">
    <source>
        <dbReference type="Proteomes" id="UP000287033"/>
    </source>
</evidence>
<dbReference type="OrthoDB" id="9012221at2759"/>
<evidence type="ECO:0000256" key="1">
    <source>
        <dbReference type="SAM" id="MobiDB-lite"/>
    </source>
</evidence>
<evidence type="ECO:0000313" key="2">
    <source>
        <dbReference type="EMBL" id="GCC27247.1"/>
    </source>
</evidence>
<organism evidence="2 3">
    <name type="scientific">Chiloscyllium punctatum</name>
    <name type="common">Brownbanded bambooshark</name>
    <name type="synonym">Hemiscyllium punctatum</name>
    <dbReference type="NCBI Taxonomy" id="137246"/>
    <lineage>
        <taxon>Eukaryota</taxon>
        <taxon>Metazoa</taxon>
        <taxon>Chordata</taxon>
        <taxon>Craniata</taxon>
        <taxon>Vertebrata</taxon>
        <taxon>Chondrichthyes</taxon>
        <taxon>Elasmobranchii</taxon>
        <taxon>Galeomorphii</taxon>
        <taxon>Galeoidea</taxon>
        <taxon>Orectolobiformes</taxon>
        <taxon>Hemiscylliidae</taxon>
        <taxon>Chiloscyllium</taxon>
    </lineage>
</organism>
<feature type="compositionally biased region" description="Basic and acidic residues" evidence="1">
    <location>
        <begin position="8"/>
        <end position="22"/>
    </location>
</feature>
<feature type="region of interest" description="Disordered" evidence="1">
    <location>
        <begin position="1"/>
        <end position="28"/>
    </location>
</feature>
<feature type="region of interest" description="Disordered" evidence="1">
    <location>
        <begin position="243"/>
        <end position="262"/>
    </location>
</feature>
<dbReference type="AlphaFoldDB" id="A0A401SA14"/>
<reference evidence="2 3" key="1">
    <citation type="journal article" date="2018" name="Nat. Ecol. Evol.">
        <title>Shark genomes provide insights into elasmobranch evolution and the origin of vertebrates.</title>
        <authorList>
            <person name="Hara Y"/>
            <person name="Yamaguchi K"/>
            <person name="Onimaru K"/>
            <person name="Kadota M"/>
            <person name="Koyanagi M"/>
            <person name="Keeley SD"/>
            <person name="Tatsumi K"/>
            <person name="Tanaka K"/>
            <person name="Motone F"/>
            <person name="Kageyama Y"/>
            <person name="Nozu R"/>
            <person name="Adachi N"/>
            <person name="Nishimura O"/>
            <person name="Nakagawa R"/>
            <person name="Tanegashima C"/>
            <person name="Kiyatake I"/>
            <person name="Matsumoto R"/>
            <person name="Murakumo K"/>
            <person name="Nishida K"/>
            <person name="Terakita A"/>
            <person name="Kuratani S"/>
            <person name="Sato K"/>
            <person name="Hyodo S Kuraku.S."/>
        </authorList>
    </citation>
    <scope>NUCLEOTIDE SEQUENCE [LARGE SCALE GENOMIC DNA]</scope>
</reference>